<evidence type="ECO:0000256" key="1">
    <source>
        <dbReference type="SAM" id="Coils"/>
    </source>
</evidence>
<feature type="coiled-coil region" evidence="1">
    <location>
        <begin position="133"/>
        <end position="167"/>
    </location>
</feature>
<reference evidence="3 4" key="1">
    <citation type="journal article" date="2017" name="Genome Biol.">
        <title>New reference genome sequences of hot pepper reveal the massive evolution of plant disease-resistance genes by retroduplication.</title>
        <authorList>
            <person name="Kim S."/>
            <person name="Park J."/>
            <person name="Yeom S.I."/>
            <person name="Kim Y.M."/>
            <person name="Seo E."/>
            <person name="Kim K.T."/>
            <person name="Kim M.S."/>
            <person name="Lee J.M."/>
            <person name="Cheong K."/>
            <person name="Shin H.S."/>
            <person name="Kim S.B."/>
            <person name="Han K."/>
            <person name="Lee J."/>
            <person name="Park M."/>
            <person name="Lee H.A."/>
            <person name="Lee H.Y."/>
            <person name="Lee Y."/>
            <person name="Oh S."/>
            <person name="Lee J.H."/>
            <person name="Choi E."/>
            <person name="Choi E."/>
            <person name="Lee S.E."/>
            <person name="Jeon J."/>
            <person name="Kim H."/>
            <person name="Choi G."/>
            <person name="Song H."/>
            <person name="Lee J."/>
            <person name="Lee S.C."/>
            <person name="Kwon J.K."/>
            <person name="Lee H.Y."/>
            <person name="Koo N."/>
            <person name="Hong Y."/>
            <person name="Kim R.W."/>
            <person name="Kang W.H."/>
            <person name="Huh J.H."/>
            <person name="Kang B.C."/>
            <person name="Yang T.J."/>
            <person name="Lee Y.H."/>
            <person name="Bennetzen J.L."/>
            <person name="Choi D."/>
        </authorList>
    </citation>
    <scope>NUCLEOTIDE SEQUENCE [LARGE SCALE GENOMIC DNA]</scope>
    <source>
        <strain evidence="4">cv. PBC81</strain>
    </source>
</reference>
<sequence length="207" mass="23492">MGPSLDRTGDTKSHMEILNSDNSSSRTQPTIAKASIRTKLIGLTSNHISSIQDDDVVILKDISGMGADISPLQILVQFFFELVCSYEAQSTFVDKVVAIEESRPYLKAKEHLELVLRERDEKFKEVFTSCKSLEKARKKVKKLKAHRYDAKQEVEEVESKVLDAEEEFFNCSNIFLATINDSNVVEKNKQVLKDTLQDLVNYILCLD</sequence>
<evidence type="ECO:0000313" key="4">
    <source>
        <dbReference type="Proteomes" id="UP000224567"/>
    </source>
</evidence>
<evidence type="ECO:0000313" key="3">
    <source>
        <dbReference type="EMBL" id="PHT53952.1"/>
    </source>
</evidence>
<feature type="region of interest" description="Disordered" evidence="2">
    <location>
        <begin position="1"/>
        <end position="29"/>
    </location>
</feature>
<keyword evidence="1" id="KW-0175">Coiled coil</keyword>
<protein>
    <submittedName>
        <fullName evidence="3">Uncharacterized protein</fullName>
    </submittedName>
</protein>
<dbReference type="Proteomes" id="UP000224567">
    <property type="component" value="Unassembled WGS sequence"/>
</dbReference>
<comment type="caution">
    <text evidence="3">The sequence shown here is derived from an EMBL/GenBank/DDBJ whole genome shotgun (WGS) entry which is preliminary data.</text>
</comment>
<keyword evidence="4" id="KW-1185">Reference proteome</keyword>
<dbReference type="AlphaFoldDB" id="A0A2G2X8V3"/>
<organism evidence="3 4">
    <name type="scientific">Capsicum baccatum</name>
    <name type="common">Peruvian pepper</name>
    <dbReference type="NCBI Taxonomy" id="33114"/>
    <lineage>
        <taxon>Eukaryota</taxon>
        <taxon>Viridiplantae</taxon>
        <taxon>Streptophyta</taxon>
        <taxon>Embryophyta</taxon>
        <taxon>Tracheophyta</taxon>
        <taxon>Spermatophyta</taxon>
        <taxon>Magnoliopsida</taxon>
        <taxon>eudicotyledons</taxon>
        <taxon>Gunneridae</taxon>
        <taxon>Pentapetalae</taxon>
        <taxon>asterids</taxon>
        <taxon>lamiids</taxon>
        <taxon>Solanales</taxon>
        <taxon>Solanaceae</taxon>
        <taxon>Solanoideae</taxon>
        <taxon>Capsiceae</taxon>
        <taxon>Capsicum</taxon>
    </lineage>
</organism>
<gene>
    <name evidence="3" type="ORF">CQW23_08414</name>
</gene>
<feature type="compositionally biased region" description="Polar residues" evidence="2">
    <location>
        <begin position="19"/>
        <end position="29"/>
    </location>
</feature>
<reference evidence="4" key="2">
    <citation type="journal article" date="2017" name="J. Anim. Genet.">
        <title>Multiple reference genome sequences of hot pepper reveal the massive evolution of plant disease resistance genes by retroduplication.</title>
        <authorList>
            <person name="Kim S."/>
            <person name="Park J."/>
            <person name="Yeom S.-I."/>
            <person name="Kim Y.-M."/>
            <person name="Seo E."/>
            <person name="Kim K.-T."/>
            <person name="Kim M.-S."/>
            <person name="Lee J.M."/>
            <person name="Cheong K."/>
            <person name="Shin H.-S."/>
            <person name="Kim S.-B."/>
            <person name="Han K."/>
            <person name="Lee J."/>
            <person name="Park M."/>
            <person name="Lee H.-A."/>
            <person name="Lee H.-Y."/>
            <person name="Lee Y."/>
            <person name="Oh S."/>
            <person name="Lee J.H."/>
            <person name="Choi E."/>
            <person name="Choi E."/>
            <person name="Lee S.E."/>
            <person name="Jeon J."/>
            <person name="Kim H."/>
            <person name="Choi G."/>
            <person name="Song H."/>
            <person name="Lee J."/>
            <person name="Lee S.-C."/>
            <person name="Kwon J.-K."/>
            <person name="Lee H.-Y."/>
            <person name="Koo N."/>
            <person name="Hong Y."/>
            <person name="Kim R.W."/>
            <person name="Kang W.-H."/>
            <person name="Huh J.H."/>
            <person name="Kang B.-C."/>
            <person name="Yang T.-J."/>
            <person name="Lee Y.-H."/>
            <person name="Bennetzen J.L."/>
            <person name="Choi D."/>
        </authorList>
    </citation>
    <scope>NUCLEOTIDE SEQUENCE [LARGE SCALE GENOMIC DNA]</scope>
    <source>
        <strain evidence="4">cv. PBC81</strain>
    </source>
</reference>
<proteinExistence type="predicted"/>
<evidence type="ECO:0000256" key="2">
    <source>
        <dbReference type="SAM" id="MobiDB-lite"/>
    </source>
</evidence>
<accession>A0A2G2X8V3</accession>
<dbReference type="EMBL" id="MLFT02000003">
    <property type="protein sequence ID" value="PHT53952.1"/>
    <property type="molecule type" value="Genomic_DNA"/>
</dbReference>
<name>A0A2G2X8V3_CAPBA</name>